<feature type="non-terminal residue" evidence="2">
    <location>
        <position position="1"/>
    </location>
</feature>
<dbReference type="EMBL" id="KK794716">
    <property type="protein sequence ID" value="KDO36375.1"/>
    <property type="molecule type" value="Genomic_DNA"/>
</dbReference>
<organism evidence="2 3">
    <name type="scientific">Citrus sinensis</name>
    <name type="common">Sweet orange</name>
    <name type="synonym">Citrus aurantium var. sinensis</name>
    <dbReference type="NCBI Taxonomy" id="2711"/>
    <lineage>
        <taxon>Eukaryota</taxon>
        <taxon>Viridiplantae</taxon>
        <taxon>Streptophyta</taxon>
        <taxon>Embryophyta</taxon>
        <taxon>Tracheophyta</taxon>
        <taxon>Spermatophyta</taxon>
        <taxon>Magnoliopsida</taxon>
        <taxon>eudicotyledons</taxon>
        <taxon>Gunneridae</taxon>
        <taxon>Pentapetalae</taxon>
        <taxon>rosids</taxon>
        <taxon>malvids</taxon>
        <taxon>Sapindales</taxon>
        <taxon>Rutaceae</taxon>
        <taxon>Aurantioideae</taxon>
        <taxon>Citrus</taxon>
    </lineage>
</organism>
<dbReference type="Proteomes" id="UP000027120">
    <property type="component" value="Unassembled WGS sequence"/>
</dbReference>
<proteinExistence type="predicted"/>
<dbReference type="PANTHER" id="PTHR45811">
    <property type="entry name" value="COPPER TRANSPORT PROTEIN FAMILY-RELATED"/>
    <property type="match status" value="1"/>
</dbReference>
<dbReference type="Gene3D" id="3.30.70.100">
    <property type="match status" value="1"/>
</dbReference>
<keyword evidence="3" id="KW-1185">Reference proteome</keyword>
<protein>
    <recommendedName>
        <fullName evidence="4">HMA domain-containing protein</fullName>
    </recommendedName>
</protein>
<evidence type="ECO:0000313" key="3">
    <source>
        <dbReference type="Proteomes" id="UP000027120"/>
    </source>
</evidence>
<dbReference type="GO" id="GO:0046872">
    <property type="term" value="F:metal ion binding"/>
    <property type="evidence" value="ECO:0007669"/>
    <property type="project" value="UniProtKB-KW"/>
</dbReference>
<dbReference type="PANTHER" id="PTHR45811:SF50">
    <property type="entry name" value="HEAVY METAL-ASSOCIATED ISOPRENYLATED PLANT PROTEIN 12-RELATED"/>
    <property type="match status" value="1"/>
</dbReference>
<evidence type="ECO:0000313" key="2">
    <source>
        <dbReference type="EMBL" id="KDO36375.1"/>
    </source>
</evidence>
<dbReference type="InterPro" id="IPR051863">
    <property type="entry name" value="HIPP"/>
</dbReference>
<dbReference type="SMR" id="A0A067D4D5"/>
<gene>
    <name evidence="2" type="ORF">CISIN_1g045203mg</name>
</gene>
<dbReference type="AlphaFoldDB" id="A0A067D4D5"/>
<keyword evidence="1" id="KW-0479">Metal-binding</keyword>
<accession>A0A067D4D5</accession>
<reference evidence="2 3" key="1">
    <citation type="submission" date="2014-04" db="EMBL/GenBank/DDBJ databases">
        <authorList>
            <consortium name="International Citrus Genome Consortium"/>
            <person name="Gmitter F."/>
            <person name="Chen C."/>
            <person name="Farmerie W."/>
            <person name="Harkins T."/>
            <person name="Desany B."/>
            <person name="Mohiuddin M."/>
            <person name="Kodira C."/>
            <person name="Borodovsky M."/>
            <person name="Lomsadze A."/>
            <person name="Burns P."/>
            <person name="Jenkins J."/>
            <person name="Prochnik S."/>
            <person name="Shu S."/>
            <person name="Chapman J."/>
            <person name="Pitluck S."/>
            <person name="Schmutz J."/>
            <person name="Rokhsar D."/>
        </authorList>
    </citation>
    <scope>NUCLEOTIDE SEQUENCE</scope>
</reference>
<sequence length="154" mass="17201">QPRPRTISPTYPCIEEINDETCVADITDGDIAANNLSSCNSTSRFNFKKAVFKLEIHDDIAQQAAFSIVSKFKGITDLSVDPKDRTRMTVIGDNFDAISAGTKLKRLCDTRLVSFGPIKEHEGEHHKAEADKANKRKKDKLPFTILSRMCISDK</sequence>
<evidence type="ECO:0008006" key="4">
    <source>
        <dbReference type="Google" id="ProtNLM"/>
    </source>
</evidence>
<name>A0A067D4D5_CITSI</name>
<dbReference type="STRING" id="2711.A0A067D4D5"/>
<evidence type="ECO:0000256" key="1">
    <source>
        <dbReference type="ARBA" id="ARBA00022723"/>
    </source>
</evidence>